<dbReference type="InterPro" id="IPR058883">
    <property type="entry name" value="DZIP1_dom"/>
</dbReference>
<feature type="region of interest" description="Disordered" evidence="12">
    <location>
        <begin position="255"/>
        <end position="279"/>
    </location>
</feature>
<feature type="compositionally biased region" description="Basic and acidic residues" evidence="12">
    <location>
        <begin position="457"/>
        <end position="476"/>
    </location>
</feature>
<evidence type="ECO:0000256" key="2">
    <source>
        <dbReference type="ARBA" id="ARBA00004120"/>
    </source>
</evidence>
<evidence type="ECO:0000313" key="15">
    <source>
        <dbReference type="Proteomes" id="UP000789524"/>
    </source>
</evidence>
<feature type="compositionally biased region" description="Low complexity" evidence="12">
    <location>
        <begin position="865"/>
        <end position="874"/>
    </location>
</feature>
<evidence type="ECO:0000256" key="5">
    <source>
        <dbReference type="ARBA" id="ARBA00022723"/>
    </source>
</evidence>
<dbReference type="Pfam" id="PF13815">
    <property type="entry name" value="Dzip-like_N"/>
    <property type="match status" value="1"/>
</dbReference>
<dbReference type="InterPro" id="IPR032714">
    <property type="entry name" value="DZIP1_N"/>
</dbReference>
<keyword evidence="4" id="KW-0963">Cytoplasm</keyword>
<keyword evidence="10" id="KW-0966">Cell projection</keyword>
<evidence type="ECO:0000256" key="7">
    <source>
        <dbReference type="ARBA" id="ARBA00022833"/>
    </source>
</evidence>
<evidence type="ECO:0000259" key="13">
    <source>
        <dbReference type="PROSITE" id="PS00028"/>
    </source>
</evidence>
<keyword evidence="9" id="KW-0206">Cytoskeleton</keyword>
<dbReference type="Proteomes" id="UP000789524">
    <property type="component" value="Unassembled WGS sequence"/>
</dbReference>
<dbReference type="AlphaFoldDB" id="A0A8J2W857"/>
<dbReference type="PANTHER" id="PTHR21502">
    <property type="entry name" value="ZINC FINGER PROTEIN DZIP1"/>
    <property type="match status" value="1"/>
</dbReference>
<dbReference type="GO" id="GO:0005814">
    <property type="term" value="C:centriole"/>
    <property type="evidence" value="ECO:0007669"/>
    <property type="project" value="UniProtKB-SubCell"/>
</dbReference>
<dbReference type="OrthoDB" id="515971at2759"/>
<evidence type="ECO:0000256" key="10">
    <source>
        <dbReference type="ARBA" id="ARBA00023273"/>
    </source>
</evidence>
<organism evidence="14 15">
    <name type="scientific">Danaus chrysippus</name>
    <name type="common">African queen</name>
    <dbReference type="NCBI Taxonomy" id="151541"/>
    <lineage>
        <taxon>Eukaryota</taxon>
        <taxon>Metazoa</taxon>
        <taxon>Ecdysozoa</taxon>
        <taxon>Arthropoda</taxon>
        <taxon>Hexapoda</taxon>
        <taxon>Insecta</taxon>
        <taxon>Pterygota</taxon>
        <taxon>Neoptera</taxon>
        <taxon>Endopterygota</taxon>
        <taxon>Lepidoptera</taxon>
        <taxon>Glossata</taxon>
        <taxon>Ditrysia</taxon>
        <taxon>Papilionoidea</taxon>
        <taxon>Nymphalidae</taxon>
        <taxon>Danainae</taxon>
        <taxon>Danaini</taxon>
        <taxon>Danaina</taxon>
        <taxon>Danaus</taxon>
        <taxon>Anosia</taxon>
    </lineage>
</organism>
<comment type="subcellular location">
    <subcellularLocation>
        <location evidence="2">Cytoplasm</location>
        <location evidence="2">Cytoskeleton</location>
        <location evidence="2">Cilium basal body</location>
    </subcellularLocation>
    <subcellularLocation>
        <location evidence="1">Cytoplasm</location>
        <location evidence="1">Cytoskeleton</location>
        <location evidence="1">Microtubule organizing center</location>
        <location evidence="1">Centrosome</location>
        <location evidence="1">Centriole</location>
    </subcellularLocation>
</comment>
<dbReference type="GO" id="GO:0060271">
    <property type="term" value="P:cilium assembly"/>
    <property type="evidence" value="ECO:0007669"/>
    <property type="project" value="TreeGrafter"/>
</dbReference>
<feature type="compositionally biased region" description="Basic and acidic residues" evidence="12">
    <location>
        <begin position="777"/>
        <end position="786"/>
    </location>
</feature>
<dbReference type="GO" id="GO:0036064">
    <property type="term" value="C:ciliary basal body"/>
    <property type="evidence" value="ECO:0007669"/>
    <property type="project" value="TreeGrafter"/>
</dbReference>
<evidence type="ECO:0000256" key="6">
    <source>
        <dbReference type="ARBA" id="ARBA00022771"/>
    </source>
</evidence>
<feature type="region of interest" description="Disordered" evidence="12">
    <location>
        <begin position="747"/>
        <end position="802"/>
    </location>
</feature>
<keyword evidence="5" id="KW-0479">Metal-binding</keyword>
<keyword evidence="15" id="KW-1185">Reference proteome</keyword>
<protein>
    <submittedName>
        <fullName evidence="14">(African queen) hypothetical protein</fullName>
    </submittedName>
</protein>
<feature type="region of interest" description="Disordered" evidence="12">
    <location>
        <begin position="506"/>
        <end position="546"/>
    </location>
</feature>
<sequence>MACKTTFELHHNFPKLAEESGFTFNTHKPRVHIEWRKIKLIDIENVIRDRKFVVIEQHINDILDCALESEFDVRILDEGVLKMFRLAQLAVEYQQFCRHYLDRSVFVLREQVTNLLKELELNKKLLRDKDDENKRLKRKSKHSVRTPLPYGNENIATMILKTLNQNKGDIFNSSAQLDAMQYNKCNYCEKVFMNQLYLKSHISRRHEQVLEIPQKDITDNNQSTDNMNEKLNNEITDLKVKLKQMEDLMENMRKFNNTTKDEASSSTLAEKSRNENDEKITNTQIKQMRDAEVIANEEGYILDKIEEWKKEEHDKYNEEIKLLRQQIIDIISKKDKQDHIAVKNELKLMEDLQNTIKQQGDEIVSLKDKLLSEQNNEVEKRKEIETQMAYWVKRAEMQSNEYKSLLQKLNEVAHEAREYKVKAETEKEKAENLQRLLLQQQYDTSPNRNQRSQNKGAPDEKNTEDKIEKDEPDKGMNKKITNPNKSPTADILTLKKLQQKAQELLNMDQSTTSDNSITSDHKSKTKQNSKENKISNKKRRKRKDTIIINSKGNFKTHENDDNLQKKDIVEKKVKTKSKTIDQGSKKINGFAHTPASPIKVVRAKITEEVNNRLISLGVDPLKNRIPQNVFKKQRKNLLEQQQAKTKKIPSRERIMHSIITHLDENATNTSYDQRFQEISPNKSKTFSLSSVLSNVKTKALSLVKQNEANNKFNKTQDDLVKTATALLKTPPESINSSPVIQRRANFNLSNKTVGEMKENQRSSSRQKSKLLPLNKNSRHENEHEESSTESTEDSEYSDQHELNLDNTSKIINNLIKSPVRKPTDNVTTSLDANHKNVTSPKTQGINNQQPSIMDTSKISSDDIDSISSPKKNSSLDNIANTKHTKGVLKSASSISSLNKKKVLFDMDAIQMKLMSASPSQSITDKSDKNDQYELGVENLDTEEWDISSIENEPANTTAKIQISTRTSPKIAELKQTIESQLTKRNPKLSTTIVGGVDVLATPIQKASFGGSNTSLGSSILDDDSLPLPTRNAFLKPKKVTEKDDSEIEISDLIETSMSNKKYNK</sequence>
<comment type="caution">
    <text evidence="14">The sequence shown here is derived from an EMBL/GenBank/DDBJ whole genome shotgun (WGS) entry which is preliminary data.</text>
</comment>
<dbReference type="Pfam" id="PF25977">
    <property type="entry name" value="DZIP1"/>
    <property type="match status" value="1"/>
</dbReference>
<dbReference type="InterPro" id="IPR051241">
    <property type="entry name" value="DZIP_RILPL"/>
</dbReference>
<dbReference type="GO" id="GO:0008270">
    <property type="term" value="F:zinc ion binding"/>
    <property type="evidence" value="ECO:0007669"/>
    <property type="project" value="UniProtKB-KW"/>
</dbReference>
<dbReference type="GO" id="GO:0005737">
    <property type="term" value="C:cytoplasm"/>
    <property type="evidence" value="ECO:0007669"/>
    <property type="project" value="TreeGrafter"/>
</dbReference>
<feature type="domain" description="C2H2-type" evidence="13">
    <location>
        <begin position="185"/>
        <end position="206"/>
    </location>
</feature>
<keyword evidence="7" id="KW-0862">Zinc</keyword>
<evidence type="ECO:0000256" key="9">
    <source>
        <dbReference type="ARBA" id="ARBA00023212"/>
    </source>
</evidence>
<dbReference type="PANTHER" id="PTHR21502:SF3">
    <property type="entry name" value="CILIUM ASSEMBLY PROTEIN DZIP1L"/>
    <property type="match status" value="1"/>
</dbReference>
<evidence type="ECO:0000256" key="11">
    <source>
        <dbReference type="SAM" id="Coils"/>
    </source>
</evidence>
<feature type="region of interest" description="Disordered" evidence="12">
    <location>
        <begin position="815"/>
        <end position="878"/>
    </location>
</feature>
<dbReference type="EMBL" id="CAKASE010000074">
    <property type="protein sequence ID" value="CAG9575820.1"/>
    <property type="molecule type" value="Genomic_DNA"/>
</dbReference>
<dbReference type="PROSITE" id="PS00028">
    <property type="entry name" value="ZINC_FINGER_C2H2_1"/>
    <property type="match status" value="1"/>
</dbReference>
<evidence type="ECO:0000256" key="3">
    <source>
        <dbReference type="ARBA" id="ARBA00009131"/>
    </source>
</evidence>
<keyword evidence="8 11" id="KW-0175">Coiled coil</keyword>
<evidence type="ECO:0000256" key="4">
    <source>
        <dbReference type="ARBA" id="ARBA00022490"/>
    </source>
</evidence>
<feature type="compositionally biased region" description="Polar residues" evidence="12">
    <location>
        <begin position="507"/>
        <end position="518"/>
    </location>
</feature>
<feature type="region of interest" description="Disordered" evidence="12">
    <location>
        <begin position="439"/>
        <end position="489"/>
    </location>
</feature>
<name>A0A8J2W857_9NEOP</name>
<accession>A0A8J2W857</accession>
<evidence type="ECO:0000256" key="8">
    <source>
        <dbReference type="ARBA" id="ARBA00023054"/>
    </source>
</evidence>
<feature type="coiled-coil region" evidence="11">
    <location>
        <begin position="109"/>
        <end position="139"/>
    </location>
</feature>
<feature type="compositionally biased region" description="Polar residues" evidence="12">
    <location>
        <begin position="439"/>
        <end position="455"/>
    </location>
</feature>
<reference evidence="14" key="1">
    <citation type="submission" date="2021-09" db="EMBL/GenBank/DDBJ databases">
        <authorList>
            <person name="Martin H S."/>
        </authorList>
    </citation>
    <scope>NUCLEOTIDE SEQUENCE</scope>
</reference>
<evidence type="ECO:0000256" key="12">
    <source>
        <dbReference type="SAM" id="MobiDB-lite"/>
    </source>
</evidence>
<dbReference type="InterPro" id="IPR013087">
    <property type="entry name" value="Znf_C2H2_type"/>
</dbReference>
<comment type="similarity">
    <text evidence="3">Belongs to the DZIP C2H2-type zinc-finger protein family.</text>
</comment>
<feature type="compositionally biased region" description="Basic and acidic residues" evidence="12">
    <location>
        <begin position="270"/>
        <end position="279"/>
    </location>
</feature>
<gene>
    <name evidence="14" type="ORF">DCHRY22_LOCUS11647</name>
</gene>
<proteinExistence type="inferred from homology"/>
<feature type="compositionally biased region" description="Polar residues" evidence="12">
    <location>
        <begin position="824"/>
        <end position="850"/>
    </location>
</feature>
<keyword evidence="6" id="KW-0863">Zinc-finger</keyword>
<evidence type="ECO:0000313" key="14">
    <source>
        <dbReference type="EMBL" id="CAG9575820.1"/>
    </source>
</evidence>
<evidence type="ECO:0000256" key="1">
    <source>
        <dbReference type="ARBA" id="ARBA00004114"/>
    </source>
</evidence>